<dbReference type="Pfam" id="PF01243">
    <property type="entry name" value="PNPOx_N"/>
    <property type="match status" value="1"/>
</dbReference>
<dbReference type="InterPro" id="IPR000659">
    <property type="entry name" value="Pyridox_Oxase"/>
</dbReference>
<name>A0A8H4LEE3_9HYPO</name>
<evidence type="ECO:0000256" key="7">
    <source>
        <dbReference type="ARBA" id="ARBA00023002"/>
    </source>
</evidence>
<accession>A0A8H4LEE3</accession>
<comment type="pathway">
    <text evidence="3">Cofactor metabolism; pyridoxal 5'-phosphate salvage; pyridoxal 5'-phosphate from pyridoxine 5'-phosphate: step 1/1.</text>
</comment>
<dbReference type="PANTHER" id="PTHR10851:SF0">
    <property type="entry name" value="PYRIDOXINE-5'-PHOSPHATE OXIDASE"/>
    <property type="match status" value="1"/>
</dbReference>
<evidence type="ECO:0000313" key="11">
    <source>
        <dbReference type="Proteomes" id="UP000554235"/>
    </source>
</evidence>
<dbReference type="HAMAP" id="MF_01629">
    <property type="entry name" value="PdxH"/>
    <property type="match status" value="1"/>
</dbReference>
<dbReference type="GO" id="GO:0004733">
    <property type="term" value="F:pyridoxamine phosphate oxidase activity"/>
    <property type="evidence" value="ECO:0007669"/>
    <property type="project" value="UniProtKB-EC"/>
</dbReference>
<dbReference type="InterPro" id="IPR012349">
    <property type="entry name" value="Split_barrel_FMN-bd"/>
</dbReference>
<sequence length="324" mass="36558">MALHPPPETSKLIFAPAGSQTHGQAEQFTKGSLVRSQLDPTTPIPQFHQWFSRAQKTDSGVAHPESCTLSTASLPSGRISSRTVYLKELDPRGFVIYTNLGTSRKAADTASNPRAALLFFWEALQQQVHVEGRVEKVSREESQTYYDTRARGSRIGAWASRQSQVLEPQGEDDDGRKQLEGWVKEVEERFEGQEKIPVPEFWGGVRIIPDRMEFWQGRESRLHDRFVYEREGEGEDGEWKLKRKDFRTKVGLDELYAQGGVLPFRLSIPAPANAAAPFHEWPVLGFNGVFLSKTPTRPTTPGLESDGAINTYFYKLTADPRHKD</sequence>
<dbReference type="InterPro" id="IPR019740">
    <property type="entry name" value="Pyridox_Oxase_CS"/>
</dbReference>
<dbReference type="NCBIfam" id="NF004231">
    <property type="entry name" value="PRK05679.1"/>
    <property type="match status" value="1"/>
</dbReference>
<protein>
    <recommendedName>
        <fullName evidence="4">pyridoxal 5'-phosphate synthase</fullName>
        <ecNumber evidence="4">1.4.3.5</ecNumber>
    </recommendedName>
</protein>
<evidence type="ECO:0000256" key="1">
    <source>
        <dbReference type="ARBA" id="ARBA00001917"/>
    </source>
</evidence>
<dbReference type="OrthoDB" id="303614at2759"/>
<comment type="cofactor">
    <cofactor evidence="1">
        <name>FMN</name>
        <dbReference type="ChEBI" id="CHEBI:58210"/>
    </cofactor>
</comment>
<evidence type="ECO:0000256" key="3">
    <source>
        <dbReference type="ARBA" id="ARBA00005037"/>
    </source>
</evidence>
<evidence type="ECO:0000313" key="10">
    <source>
        <dbReference type="EMBL" id="KAF4467887.1"/>
    </source>
</evidence>
<proteinExistence type="inferred from homology"/>
<evidence type="ECO:0000256" key="6">
    <source>
        <dbReference type="ARBA" id="ARBA00022643"/>
    </source>
</evidence>
<dbReference type="Pfam" id="PF10590">
    <property type="entry name" value="PNP_phzG_C"/>
    <property type="match status" value="1"/>
</dbReference>
<dbReference type="GO" id="GO:0010181">
    <property type="term" value="F:FMN binding"/>
    <property type="evidence" value="ECO:0007669"/>
    <property type="project" value="InterPro"/>
</dbReference>
<keyword evidence="6" id="KW-0288">FMN</keyword>
<evidence type="ECO:0000259" key="8">
    <source>
        <dbReference type="Pfam" id="PF01243"/>
    </source>
</evidence>
<dbReference type="SUPFAM" id="SSF50475">
    <property type="entry name" value="FMN-binding split barrel"/>
    <property type="match status" value="1"/>
</dbReference>
<keyword evidence="7" id="KW-0560">Oxidoreductase</keyword>
<comment type="caution">
    <text evidence="10">The sequence shown here is derived from an EMBL/GenBank/DDBJ whole genome shotgun (WGS) entry which is preliminary data.</text>
</comment>
<dbReference type="Gene3D" id="2.30.110.10">
    <property type="entry name" value="Electron Transport, Fmn-binding Protein, Chain A"/>
    <property type="match status" value="1"/>
</dbReference>
<evidence type="ECO:0000256" key="4">
    <source>
        <dbReference type="ARBA" id="ARBA00012801"/>
    </source>
</evidence>
<evidence type="ECO:0000256" key="2">
    <source>
        <dbReference type="ARBA" id="ARBA00004738"/>
    </source>
</evidence>
<dbReference type="Proteomes" id="UP000554235">
    <property type="component" value="Unassembled WGS sequence"/>
</dbReference>
<keyword evidence="5" id="KW-0285">Flavoprotein</keyword>
<dbReference type="EMBL" id="JAADYS010000683">
    <property type="protein sequence ID" value="KAF4467887.1"/>
    <property type="molecule type" value="Genomic_DNA"/>
</dbReference>
<organism evidence="10 11">
    <name type="scientific">Fusarium albosuccineum</name>
    <dbReference type="NCBI Taxonomy" id="1237068"/>
    <lineage>
        <taxon>Eukaryota</taxon>
        <taxon>Fungi</taxon>
        <taxon>Dikarya</taxon>
        <taxon>Ascomycota</taxon>
        <taxon>Pezizomycotina</taxon>
        <taxon>Sordariomycetes</taxon>
        <taxon>Hypocreomycetidae</taxon>
        <taxon>Hypocreales</taxon>
        <taxon>Nectriaceae</taxon>
        <taxon>Fusarium</taxon>
        <taxon>Fusarium decemcellulare species complex</taxon>
    </lineage>
</organism>
<dbReference type="AlphaFoldDB" id="A0A8H4LEE3"/>
<reference evidence="10 11" key="1">
    <citation type="submission" date="2020-01" db="EMBL/GenBank/DDBJ databases">
        <title>Identification and distribution of gene clusters putatively required for synthesis of sphingolipid metabolism inhibitors in phylogenetically diverse species of the filamentous fungus Fusarium.</title>
        <authorList>
            <person name="Kim H.-S."/>
            <person name="Busman M."/>
            <person name="Brown D.W."/>
            <person name="Divon H."/>
            <person name="Uhlig S."/>
            <person name="Proctor R.H."/>
        </authorList>
    </citation>
    <scope>NUCLEOTIDE SEQUENCE [LARGE SCALE GENOMIC DNA]</scope>
    <source>
        <strain evidence="10 11">NRRL 20459</strain>
    </source>
</reference>
<keyword evidence="11" id="KW-1185">Reference proteome</keyword>
<dbReference type="PROSITE" id="PS01064">
    <property type="entry name" value="PYRIDOX_OXIDASE"/>
    <property type="match status" value="1"/>
</dbReference>
<feature type="domain" description="Pyridoxamine 5'-phosphate oxidase N-terminal" evidence="8">
    <location>
        <begin position="59"/>
        <end position="187"/>
    </location>
</feature>
<evidence type="ECO:0000256" key="5">
    <source>
        <dbReference type="ARBA" id="ARBA00022630"/>
    </source>
</evidence>
<evidence type="ECO:0000259" key="9">
    <source>
        <dbReference type="Pfam" id="PF10590"/>
    </source>
</evidence>
<dbReference type="InterPro" id="IPR019576">
    <property type="entry name" value="Pyridoxamine_oxidase_dimer_C"/>
</dbReference>
<dbReference type="NCBIfam" id="TIGR00558">
    <property type="entry name" value="pdxH"/>
    <property type="match status" value="1"/>
</dbReference>
<dbReference type="GO" id="GO:0008615">
    <property type="term" value="P:pyridoxine biosynthetic process"/>
    <property type="evidence" value="ECO:0007669"/>
    <property type="project" value="InterPro"/>
</dbReference>
<dbReference type="InterPro" id="IPR011576">
    <property type="entry name" value="Pyridox_Oxase_N"/>
</dbReference>
<dbReference type="UniPathway" id="UPA01068">
    <property type="reaction ID" value="UER00304"/>
</dbReference>
<gene>
    <name evidence="10" type="ORF">FALBO_5233</name>
</gene>
<feature type="domain" description="Pyridoxine 5'-phosphate oxidase dimerisation C-terminal" evidence="9">
    <location>
        <begin position="202"/>
        <end position="243"/>
    </location>
</feature>
<comment type="pathway">
    <text evidence="2">Cofactor metabolism; pyridoxal 5'-phosphate salvage; pyridoxal 5'-phosphate from pyridoxamine 5'-phosphate: step 1/1.</text>
</comment>
<dbReference type="EC" id="1.4.3.5" evidence="4"/>
<dbReference type="PANTHER" id="PTHR10851">
    <property type="entry name" value="PYRIDOXINE-5-PHOSPHATE OXIDASE"/>
    <property type="match status" value="1"/>
</dbReference>